<keyword evidence="3" id="KW-1185">Reference proteome</keyword>
<accession>A0A8K0XRR3</accession>
<proteinExistence type="predicted"/>
<evidence type="ECO:0000256" key="1">
    <source>
        <dbReference type="SAM" id="Phobius"/>
    </source>
</evidence>
<name>A0A8K0XRR3_9AGAR</name>
<dbReference type="EMBL" id="JAEVFJ010000009">
    <property type="protein sequence ID" value="KAH8102572.1"/>
    <property type="molecule type" value="Genomic_DNA"/>
</dbReference>
<keyword evidence="1" id="KW-0812">Transmembrane</keyword>
<reference evidence="2" key="1">
    <citation type="journal article" date="2021" name="New Phytol.">
        <title>Evolutionary innovations through gain and loss of genes in the ectomycorrhizal Boletales.</title>
        <authorList>
            <person name="Wu G."/>
            <person name="Miyauchi S."/>
            <person name="Morin E."/>
            <person name="Kuo A."/>
            <person name="Drula E."/>
            <person name="Varga T."/>
            <person name="Kohler A."/>
            <person name="Feng B."/>
            <person name="Cao Y."/>
            <person name="Lipzen A."/>
            <person name="Daum C."/>
            <person name="Hundley H."/>
            <person name="Pangilinan J."/>
            <person name="Johnson J."/>
            <person name="Barry K."/>
            <person name="LaButti K."/>
            <person name="Ng V."/>
            <person name="Ahrendt S."/>
            <person name="Min B."/>
            <person name="Choi I.G."/>
            <person name="Park H."/>
            <person name="Plett J.M."/>
            <person name="Magnuson J."/>
            <person name="Spatafora J.W."/>
            <person name="Nagy L.G."/>
            <person name="Henrissat B."/>
            <person name="Grigoriev I.V."/>
            <person name="Yang Z.L."/>
            <person name="Xu J."/>
            <person name="Martin F.M."/>
        </authorList>
    </citation>
    <scope>NUCLEOTIDE SEQUENCE</scope>
    <source>
        <strain evidence="2">KKN 215</strain>
    </source>
</reference>
<dbReference type="Proteomes" id="UP000813824">
    <property type="component" value="Unassembled WGS sequence"/>
</dbReference>
<dbReference type="AlphaFoldDB" id="A0A8K0XRR3"/>
<comment type="caution">
    <text evidence="2">The sequence shown here is derived from an EMBL/GenBank/DDBJ whole genome shotgun (WGS) entry which is preliminary data.</text>
</comment>
<gene>
    <name evidence="2" type="ORF">BXZ70DRAFT_791280</name>
</gene>
<keyword evidence="1" id="KW-0472">Membrane</keyword>
<evidence type="ECO:0000313" key="2">
    <source>
        <dbReference type="EMBL" id="KAH8102572.1"/>
    </source>
</evidence>
<keyword evidence="1" id="KW-1133">Transmembrane helix</keyword>
<organism evidence="2 3">
    <name type="scientific">Cristinia sonorae</name>
    <dbReference type="NCBI Taxonomy" id="1940300"/>
    <lineage>
        <taxon>Eukaryota</taxon>
        <taxon>Fungi</taxon>
        <taxon>Dikarya</taxon>
        <taxon>Basidiomycota</taxon>
        <taxon>Agaricomycotina</taxon>
        <taxon>Agaricomycetes</taxon>
        <taxon>Agaricomycetidae</taxon>
        <taxon>Agaricales</taxon>
        <taxon>Pleurotineae</taxon>
        <taxon>Stephanosporaceae</taxon>
        <taxon>Cristinia</taxon>
    </lineage>
</organism>
<evidence type="ECO:0000313" key="3">
    <source>
        <dbReference type="Proteomes" id="UP000813824"/>
    </source>
</evidence>
<feature type="transmembrane region" description="Helical" evidence="1">
    <location>
        <begin position="7"/>
        <end position="26"/>
    </location>
</feature>
<protein>
    <submittedName>
        <fullName evidence="2">Uncharacterized protein</fullName>
    </submittedName>
</protein>
<sequence>MISQLPGLIFISLLLLAHFLVVYLLIHCDSVFWCLRVSCNFLQPHIRLCLCLRTHTIYRLVHTQDYPHHSVLPAICASPLSRIVPLMFPCSLDLSTSRAPAVFLVSHRRDCLGLSVLLLQNPHVTFFQHALQSFVAFTKSYSSIHVMHISYAFPILLPGWRYSLLRSSSMLQPFSHITSRTVCFRCRALHNDHI</sequence>